<proteinExistence type="predicted"/>
<evidence type="ECO:0000313" key="3">
    <source>
        <dbReference type="Proteomes" id="UP000013063"/>
    </source>
</evidence>
<dbReference type="AlphaFoldDB" id="R0ES33"/>
<gene>
    <name evidence="2" type="ORF">OR37_00294</name>
</gene>
<dbReference type="Proteomes" id="UP000013063">
    <property type="component" value="Unassembled WGS sequence"/>
</dbReference>
<comment type="caution">
    <text evidence="2">The sequence shown here is derived from an EMBL/GenBank/DDBJ whole genome shotgun (WGS) entry which is preliminary data.</text>
</comment>
<organism evidence="2 3">
    <name type="scientific">Caulobacter vibrioides OR37</name>
    <dbReference type="NCBI Taxonomy" id="1292034"/>
    <lineage>
        <taxon>Bacteria</taxon>
        <taxon>Pseudomonadati</taxon>
        <taxon>Pseudomonadota</taxon>
        <taxon>Alphaproteobacteria</taxon>
        <taxon>Caulobacterales</taxon>
        <taxon>Caulobacteraceae</taxon>
        <taxon>Caulobacter</taxon>
    </lineage>
</organism>
<feature type="transmembrane region" description="Helical" evidence="1">
    <location>
        <begin position="159"/>
        <end position="177"/>
    </location>
</feature>
<dbReference type="RefSeq" id="WP_004615354.1">
    <property type="nucleotide sequence ID" value="NZ_APMP01000001.1"/>
</dbReference>
<evidence type="ECO:0000313" key="2">
    <source>
        <dbReference type="EMBL" id="ENZ83787.1"/>
    </source>
</evidence>
<accession>R0ES33</accession>
<keyword evidence="1" id="KW-1133">Transmembrane helix</keyword>
<keyword evidence="1" id="KW-0472">Membrane</keyword>
<reference evidence="2 3" key="1">
    <citation type="journal article" date="2013" name="Genome Announc.">
        <title>Draft Genome Sequence for Caulobacter sp. Strain OR37, a Bacterium Tolerant to Heavy Metals.</title>
        <authorList>
            <person name="Utturkar S.M."/>
            <person name="Bollmann A."/>
            <person name="Brzoska R.M."/>
            <person name="Klingeman D.M."/>
            <person name="Epstein S.E."/>
            <person name="Palumbo A.V."/>
            <person name="Brown S.D."/>
        </authorList>
    </citation>
    <scope>NUCLEOTIDE SEQUENCE [LARGE SCALE GENOMIC DNA]</scope>
    <source>
        <strain evidence="2 3">OR37</strain>
    </source>
</reference>
<evidence type="ECO:0000256" key="1">
    <source>
        <dbReference type="SAM" id="Phobius"/>
    </source>
</evidence>
<dbReference type="PATRIC" id="fig|1292034.3.peg.290"/>
<feature type="transmembrane region" description="Helical" evidence="1">
    <location>
        <begin position="60"/>
        <end position="84"/>
    </location>
</feature>
<keyword evidence="3" id="KW-1185">Reference proteome</keyword>
<sequence precursor="true">MAAPNIHATAEARRRAAVWSIALAGVPVAIALAVLLDLLGLAVGNIVADPFQLTQDRVNGLVFSGGLWFLLANVLALEVGVWIATRARRFSSRHRGALLGLTVWSLAFMVAGVGGHRAAAETLATTSEATALALQGDEEISPQDLERAVGAARDVANELAWWGGAGLALGVVGACLGRRNRARTTLPCPALEQTSAA</sequence>
<protein>
    <submittedName>
        <fullName evidence="2">Uncharacterized protein</fullName>
    </submittedName>
</protein>
<dbReference type="EMBL" id="APMP01000001">
    <property type="protein sequence ID" value="ENZ83787.1"/>
    <property type="molecule type" value="Genomic_DNA"/>
</dbReference>
<name>R0ES33_CAUVI</name>
<keyword evidence="1" id="KW-0812">Transmembrane</keyword>
<dbReference type="STRING" id="1292034.OR37_00294"/>
<feature type="transmembrane region" description="Helical" evidence="1">
    <location>
        <begin position="96"/>
        <end position="115"/>
    </location>
</feature>
<feature type="transmembrane region" description="Helical" evidence="1">
    <location>
        <begin position="21"/>
        <end position="48"/>
    </location>
</feature>